<protein>
    <submittedName>
        <fullName evidence="1">Uncharacterized protein</fullName>
    </submittedName>
</protein>
<accession>A0A392RBA0</accession>
<evidence type="ECO:0000313" key="2">
    <source>
        <dbReference type="Proteomes" id="UP000265520"/>
    </source>
</evidence>
<name>A0A392RBA0_9FABA</name>
<feature type="non-terminal residue" evidence="1">
    <location>
        <position position="24"/>
    </location>
</feature>
<proteinExistence type="predicted"/>
<keyword evidence="2" id="KW-1185">Reference proteome</keyword>
<dbReference type="AlphaFoldDB" id="A0A392RBA0"/>
<sequence length="24" mass="2902">MDRSIWGFEDFCLAQMKEKVLLIE</sequence>
<comment type="caution">
    <text evidence="1">The sequence shown here is derived from an EMBL/GenBank/DDBJ whole genome shotgun (WGS) entry which is preliminary data.</text>
</comment>
<dbReference type="Proteomes" id="UP000265520">
    <property type="component" value="Unassembled WGS sequence"/>
</dbReference>
<reference evidence="1 2" key="1">
    <citation type="journal article" date="2018" name="Front. Plant Sci.">
        <title>Red Clover (Trifolium pratense) and Zigzag Clover (T. medium) - A Picture of Genomic Similarities and Differences.</title>
        <authorList>
            <person name="Dluhosova J."/>
            <person name="Istvanek J."/>
            <person name="Nedelnik J."/>
            <person name="Repkova J."/>
        </authorList>
    </citation>
    <scope>NUCLEOTIDE SEQUENCE [LARGE SCALE GENOMIC DNA]</scope>
    <source>
        <strain evidence="2">cv. 10/8</strain>
        <tissue evidence="1">Leaf</tissue>
    </source>
</reference>
<evidence type="ECO:0000313" key="1">
    <source>
        <dbReference type="EMBL" id="MCI33402.1"/>
    </source>
</evidence>
<organism evidence="1 2">
    <name type="scientific">Trifolium medium</name>
    <dbReference type="NCBI Taxonomy" id="97028"/>
    <lineage>
        <taxon>Eukaryota</taxon>
        <taxon>Viridiplantae</taxon>
        <taxon>Streptophyta</taxon>
        <taxon>Embryophyta</taxon>
        <taxon>Tracheophyta</taxon>
        <taxon>Spermatophyta</taxon>
        <taxon>Magnoliopsida</taxon>
        <taxon>eudicotyledons</taxon>
        <taxon>Gunneridae</taxon>
        <taxon>Pentapetalae</taxon>
        <taxon>rosids</taxon>
        <taxon>fabids</taxon>
        <taxon>Fabales</taxon>
        <taxon>Fabaceae</taxon>
        <taxon>Papilionoideae</taxon>
        <taxon>50 kb inversion clade</taxon>
        <taxon>NPAAA clade</taxon>
        <taxon>Hologalegina</taxon>
        <taxon>IRL clade</taxon>
        <taxon>Trifolieae</taxon>
        <taxon>Trifolium</taxon>
    </lineage>
</organism>
<dbReference type="EMBL" id="LXQA010204116">
    <property type="protein sequence ID" value="MCI33402.1"/>
    <property type="molecule type" value="Genomic_DNA"/>
</dbReference>